<protein>
    <submittedName>
        <fullName evidence="1">Uncharacterized protein</fullName>
    </submittedName>
</protein>
<evidence type="ECO:0000313" key="2">
    <source>
        <dbReference type="Proteomes" id="UP000006173"/>
    </source>
</evidence>
<dbReference type="AlphaFoldDB" id="I3WFE9"/>
<evidence type="ECO:0000313" key="1">
    <source>
        <dbReference type="EMBL" id="AFL03612.1"/>
    </source>
</evidence>
<organism evidence="1 2">
    <name type="scientific">Bifidobacterium bifidum BGN4</name>
    <dbReference type="NCBI Taxonomy" id="484020"/>
    <lineage>
        <taxon>Bacteria</taxon>
        <taxon>Bacillati</taxon>
        <taxon>Actinomycetota</taxon>
        <taxon>Actinomycetes</taxon>
        <taxon>Bifidobacteriales</taxon>
        <taxon>Bifidobacteriaceae</taxon>
        <taxon>Bifidobacterium</taxon>
    </lineage>
</organism>
<proteinExistence type="predicted"/>
<dbReference type="HOGENOM" id="CLU_221358_0_0_11"/>
<dbReference type="PATRIC" id="fig|484020.3.peg.15"/>
<gene>
    <name evidence="1" type="ORF">BBB_0015</name>
</gene>
<accession>I3WFE9</accession>
<dbReference type="KEGG" id="bbf:BBB_0015"/>
<sequence length="30" mass="3319">MADIVIKKIHGIDSPRTVMLPTELVVRQSA</sequence>
<dbReference type="Proteomes" id="UP000006173">
    <property type="component" value="Chromosome"/>
</dbReference>
<reference evidence="1 2" key="1">
    <citation type="journal article" date="2012" name="J. Bacteriol.">
        <title>Complete Genome Sequence of the Probiotic Bacterium Bifidobacterium bifidum Strain BGN4.</title>
        <authorList>
            <person name="Yu D.S."/>
            <person name="Jeong H."/>
            <person name="Lee D.H."/>
            <person name="Kwon S.K."/>
            <person name="Song J.Y."/>
            <person name="Kim B.K."/>
            <person name="Park M.S."/>
            <person name="Ji G.E."/>
            <person name="Oh T.K."/>
            <person name="Kim J.F."/>
        </authorList>
    </citation>
    <scope>NUCLEOTIDE SEQUENCE [LARGE SCALE GENOMIC DNA]</scope>
    <source>
        <strain evidence="1 2">BGN4</strain>
    </source>
</reference>
<dbReference type="EMBL" id="CP001361">
    <property type="protein sequence ID" value="AFL03612.1"/>
    <property type="molecule type" value="Genomic_DNA"/>
</dbReference>
<name>I3WFE9_BIFBI</name>